<keyword evidence="2" id="KW-1185">Reference proteome</keyword>
<dbReference type="Proteomes" id="UP000828048">
    <property type="component" value="Chromosome 8"/>
</dbReference>
<dbReference type="EMBL" id="CM037158">
    <property type="protein sequence ID" value="KAH7851012.1"/>
    <property type="molecule type" value="Genomic_DNA"/>
</dbReference>
<name>A0ACB7YCI0_9ERIC</name>
<organism evidence="1 2">
    <name type="scientific">Vaccinium darrowii</name>
    <dbReference type="NCBI Taxonomy" id="229202"/>
    <lineage>
        <taxon>Eukaryota</taxon>
        <taxon>Viridiplantae</taxon>
        <taxon>Streptophyta</taxon>
        <taxon>Embryophyta</taxon>
        <taxon>Tracheophyta</taxon>
        <taxon>Spermatophyta</taxon>
        <taxon>Magnoliopsida</taxon>
        <taxon>eudicotyledons</taxon>
        <taxon>Gunneridae</taxon>
        <taxon>Pentapetalae</taxon>
        <taxon>asterids</taxon>
        <taxon>Ericales</taxon>
        <taxon>Ericaceae</taxon>
        <taxon>Vaccinioideae</taxon>
        <taxon>Vaccinieae</taxon>
        <taxon>Vaccinium</taxon>
    </lineage>
</organism>
<evidence type="ECO:0000313" key="2">
    <source>
        <dbReference type="Proteomes" id="UP000828048"/>
    </source>
</evidence>
<sequence length="463" mass="52738">MAEDGLELEEGYFDPDFKVYAVRELNWSPLDISDKPDDFYADECPYEDDNYWRGIRWVFWSRQDYDYPERHLYHDNFVGSKSDACPSPEALCGYQEDLLRHVFDRFQEFGLQCIYGCKDCEMRDKDRDKDKDKNNALAVAFKELEMVVESVRDIHKLPLALTWVTCSTRDHLFQGQHLFQAVGDVAYWVFKPMLKICHLRRGQVTGRILTFPKLSYCLDVKQFSIAEYPLVTRVRLLELSGCFTMCLQSSLTGSELYALEFFLPPISKDDDNILTRLSLILRTVEENSQTFKLACSQEFGGGLSVEVIDFPNGQRSHSIQMIEDTRVFPTLVPLEDGGMLQLDQPDQPSMDAVNSRMNVVGEAQNFNLSSFEPLQNGKVATQLDSSDQSSMDPANNGQDVLTAKRNILEVPGSEERKRKTQKIEHSKIGVKIAVPLEDILKCSKMSRDDAARKLGVIVGVLAA</sequence>
<proteinExistence type="predicted"/>
<gene>
    <name evidence="1" type="ORF">Vadar_005943</name>
</gene>
<protein>
    <submittedName>
        <fullName evidence="1">Uncharacterized protein</fullName>
    </submittedName>
</protein>
<comment type="caution">
    <text evidence="1">The sequence shown here is derived from an EMBL/GenBank/DDBJ whole genome shotgun (WGS) entry which is preliminary data.</text>
</comment>
<reference evidence="1 2" key="1">
    <citation type="journal article" date="2021" name="Hortic Res">
        <title>High-quality reference genome and annotation aids understanding of berry development for evergreen blueberry (Vaccinium darrowii).</title>
        <authorList>
            <person name="Yu J."/>
            <person name="Hulse-Kemp A.M."/>
            <person name="Babiker E."/>
            <person name="Staton M."/>
        </authorList>
    </citation>
    <scope>NUCLEOTIDE SEQUENCE [LARGE SCALE GENOMIC DNA]</scope>
    <source>
        <strain evidence="2">cv. NJ 8807/NJ 8810</strain>
        <tissue evidence="1">Young leaf</tissue>
    </source>
</reference>
<accession>A0ACB7YCI0</accession>
<evidence type="ECO:0000313" key="1">
    <source>
        <dbReference type="EMBL" id="KAH7851012.1"/>
    </source>
</evidence>